<reference evidence="4 5" key="1">
    <citation type="submission" date="2024-07" db="EMBL/GenBank/DDBJ databases">
        <title>Section-level genome sequencing and comparative genomics of Aspergillus sections Usti and Cavernicolus.</title>
        <authorList>
            <consortium name="Lawrence Berkeley National Laboratory"/>
            <person name="Nybo J.L."/>
            <person name="Vesth T.C."/>
            <person name="Theobald S."/>
            <person name="Frisvad J.C."/>
            <person name="Larsen T.O."/>
            <person name="Kjaerboelling I."/>
            <person name="Rothschild-Mancinelli K."/>
            <person name="Lyhne E.K."/>
            <person name="Kogle M.E."/>
            <person name="Barry K."/>
            <person name="Clum A."/>
            <person name="Na H."/>
            <person name="Ledsgaard L."/>
            <person name="Lin J."/>
            <person name="Lipzen A."/>
            <person name="Kuo A."/>
            <person name="Riley R."/>
            <person name="Mondo S."/>
            <person name="Labutti K."/>
            <person name="Haridas S."/>
            <person name="Pangalinan J."/>
            <person name="Salamov A.A."/>
            <person name="Simmons B.A."/>
            <person name="Magnuson J.K."/>
            <person name="Chen J."/>
            <person name="Drula E."/>
            <person name="Henrissat B."/>
            <person name="Wiebenga A."/>
            <person name="Lubbers R.J."/>
            <person name="Gomes A.C."/>
            <person name="Makela M.R."/>
            <person name="Stajich J."/>
            <person name="Grigoriev I.V."/>
            <person name="Mortensen U.H."/>
            <person name="De Vries R.P."/>
            <person name="Baker S.E."/>
            <person name="Andersen M.R."/>
        </authorList>
    </citation>
    <scope>NUCLEOTIDE SEQUENCE [LARGE SCALE GENOMIC DNA]</scope>
    <source>
        <strain evidence="4 5">CBS 123904</strain>
    </source>
</reference>
<gene>
    <name evidence="4" type="ORF">BJY01DRAFT_204106</name>
</gene>
<keyword evidence="3" id="KW-0812">Transmembrane</keyword>
<accession>A0ABR4KSZ5</accession>
<dbReference type="EMBL" id="JBFXLU010000010">
    <property type="protein sequence ID" value="KAL2855412.1"/>
    <property type="molecule type" value="Genomic_DNA"/>
</dbReference>
<evidence type="ECO:0000256" key="3">
    <source>
        <dbReference type="SAM" id="Phobius"/>
    </source>
</evidence>
<dbReference type="PANTHER" id="PTHR33365:SF4">
    <property type="entry name" value="CYCLOCHLOROTINE BIOSYNTHESIS PROTEIN O"/>
    <property type="match status" value="1"/>
</dbReference>
<evidence type="ECO:0000313" key="5">
    <source>
        <dbReference type="Proteomes" id="UP001610446"/>
    </source>
</evidence>
<comment type="caution">
    <text evidence="4">The sequence shown here is derived from an EMBL/GenBank/DDBJ whole genome shotgun (WGS) entry which is preliminary data.</text>
</comment>
<dbReference type="Pfam" id="PF11807">
    <property type="entry name" value="UstYa"/>
    <property type="match status" value="1"/>
</dbReference>
<keyword evidence="3" id="KW-1133">Transmembrane helix</keyword>
<dbReference type="PANTHER" id="PTHR33365">
    <property type="entry name" value="YALI0B05434P"/>
    <property type="match status" value="1"/>
</dbReference>
<evidence type="ECO:0000313" key="4">
    <source>
        <dbReference type="EMBL" id="KAL2855412.1"/>
    </source>
</evidence>
<evidence type="ECO:0000256" key="2">
    <source>
        <dbReference type="ARBA" id="ARBA00035112"/>
    </source>
</evidence>
<evidence type="ECO:0000256" key="1">
    <source>
        <dbReference type="ARBA" id="ARBA00004685"/>
    </source>
</evidence>
<dbReference type="Proteomes" id="UP001610446">
    <property type="component" value="Unassembled WGS sequence"/>
</dbReference>
<comment type="pathway">
    <text evidence="1">Mycotoxin biosynthesis.</text>
</comment>
<feature type="transmembrane region" description="Helical" evidence="3">
    <location>
        <begin position="35"/>
        <end position="55"/>
    </location>
</feature>
<keyword evidence="5" id="KW-1185">Reference proteome</keyword>
<proteinExistence type="inferred from homology"/>
<comment type="similarity">
    <text evidence="2">Belongs to the ustYa family.</text>
</comment>
<dbReference type="InterPro" id="IPR021765">
    <property type="entry name" value="UstYa-like"/>
</dbReference>
<organism evidence="4 5">
    <name type="scientific">Aspergillus pseudoustus</name>
    <dbReference type="NCBI Taxonomy" id="1810923"/>
    <lineage>
        <taxon>Eukaryota</taxon>
        <taxon>Fungi</taxon>
        <taxon>Dikarya</taxon>
        <taxon>Ascomycota</taxon>
        <taxon>Pezizomycotina</taxon>
        <taxon>Eurotiomycetes</taxon>
        <taxon>Eurotiomycetidae</taxon>
        <taxon>Eurotiales</taxon>
        <taxon>Aspergillaceae</taxon>
        <taxon>Aspergillus</taxon>
        <taxon>Aspergillus subgen. Nidulantes</taxon>
    </lineage>
</organism>
<keyword evidence="3" id="KW-0472">Membrane</keyword>
<protein>
    <submittedName>
        <fullName evidence="4">Uncharacterized protein</fullName>
    </submittedName>
</protein>
<sequence length="245" mass="26674">MFTASRKQIYIPLSNQDDDEESLFAGLRLPSKSTLLSGLCIILALFASFIAGTMYPSRNPFGLQFALYSDSKSDEAPSLLLNEDGLARRIPLRAIVGEVTPNLPLSREAVQQKAEAGEKEGGGVWNELIPAGLGYFKEDWALPNSSVVIPAAFHQLHCLGTLRRAYYAQLGGDSSEGVRGEGESNDVADCFDYLAQSIVCLADSTVEPMDPDSGKLSSGFRRQCWDLEALREYVEDRKVSGAEGI</sequence>
<name>A0ABR4KSZ5_9EURO</name>